<keyword evidence="2" id="KW-0472">Membrane</keyword>
<accession>A0ABU2VIK1</accession>
<dbReference type="Pfam" id="PF07693">
    <property type="entry name" value="KAP_NTPase"/>
    <property type="match status" value="1"/>
</dbReference>
<dbReference type="InterPro" id="IPR011646">
    <property type="entry name" value="KAP_P-loop"/>
</dbReference>
<dbReference type="SUPFAM" id="SSF50494">
    <property type="entry name" value="Trypsin-like serine proteases"/>
    <property type="match status" value="1"/>
</dbReference>
<feature type="compositionally biased region" description="Polar residues" evidence="1">
    <location>
        <begin position="466"/>
        <end position="484"/>
    </location>
</feature>
<organism evidence="4 5">
    <name type="scientific">Streptomyces doebereineriae</name>
    <dbReference type="NCBI Taxonomy" id="3075528"/>
    <lineage>
        <taxon>Bacteria</taxon>
        <taxon>Bacillati</taxon>
        <taxon>Actinomycetota</taxon>
        <taxon>Actinomycetes</taxon>
        <taxon>Kitasatosporales</taxon>
        <taxon>Streptomycetaceae</taxon>
        <taxon>Streptomyces</taxon>
    </lineage>
</organism>
<comment type="caution">
    <text evidence="4">The sequence shown here is derived from an EMBL/GenBank/DDBJ whole genome shotgun (WGS) entry which is preliminary data.</text>
</comment>
<dbReference type="InterPro" id="IPR009003">
    <property type="entry name" value="Peptidase_S1_PA"/>
</dbReference>
<evidence type="ECO:0000256" key="1">
    <source>
        <dbReference type="SAM" id="MobiDB-lite"/>
    </source>
</evidence>
<evidence type="ECO:0000256" key="2">
    <source>
        <dbReference type="SAM" id="Phobius"/>
    </source>
</evidence>
<gene>
    <name evidence="4" type="ORF">RNB18_35540</name>
</gene>
<name>A0ABU2VIK1_9ACTN</name>
<sequence length="1134" mass="122620">MERVALVLGTRGDGRMQGTGYLIADDTLLTAAHLFAGHGQDAKVRFMGQDAFSSAEVLWMHEEMDLALLGLRDESDPSRRHLAEPVRWGTLAGILPVAAHVTGFPELARTNEGRLDIHQWTGPISPVSGAVTARWKLDVTAVPNRADGPSPFSGMSGAPVFVGDLLVGVAVAHQRGSLNATRVESLADEAEFVSLFTQRAGVPWCLEVCELADVLQPPLPPRRFSSPASLLAPERAVVPFEDQVPAFEHLHDWCESQDSVSVSALTAPGGYGKTRLALELARRMAARRWITGTLRPDAPESGLAAVSQIRGNLLVIVDEADAGREAQVYQLAEQAALALSSARIRILVVARSTQWWRALVERGRGLASDLYQRALHVELPPLGDPTDRRRAFESATHAFAHVLPLIPGLQDKDWDAIANTIETPDLAGDEYAAMIAVQAQAMYALLAAHPGTASLVEVLRATRQVRATSEASSEGTTQPKSSSGHPAGDGSVHTHGFGDRPAETDLLDRQPLVDAVADLLVPKDWRPDSGRPRQNLDATGPSVVALEGPWGSGKTTMMRLIESEIARRNPAPPTEGTARRWWQRRGHGQHLSALAAYRLLRQPYSGAPHLTPATSHRGKEAGGPVQPAPSSVVTAHFTPWAHQTRDQIWAGLTRAVVEATGPALGERKRARERYWLQRNRARLDCRHLRRTMLRRMLSPLLRVAVFALLAPAVAQLVKGGQTYTIADHHITAVQLALGLPLLFVTLGVLHTLGRLLIGRARSFLSGEILDGPVLSGPLAPGAEAGTDGSLRDPYYNARSGYLYLVQHDMRELLASLQDTGHELVVFIDDLDRCSPSATADVFEAINLFLSGALQQPTPAGHQAASVLCRFVLGLDPIVVAAHLDRAYADLATAKALQTHQDPSWGWTFLRKLIQLPVTLPSVAHTSVATALAGLLGAVTENATPDSTPTRAAPAGTAAPLVRTGTLGATPSAAALPTAEERQLTYQAERDSHTRALEAHPTIRERIEQRLCAQNDVSIREAKRLLTIWQFHLRVLARKGKGVNQLSVAEALHLVILAEITARWPALQPSLRRSIEGMNGLERLAQSAENDIAWARARTRVGLDDAKHTQACESLRALLAAYDGKAVAELARKIS</sequence>
<feature type="transmembrane region" description="Helical" evidence="2">
    <location>
        <begin position="737"/>
        <end position="757"/>
    </location>
</feature>
<protein>
    <submittedName>
        <fullName evidence="4">P-loop NTPase fold protein</fullName>
    </submittedName>
</protein>
<feature type="region of interest" description="Disordered" evidence="1">
    <location>
        <begin position="608"/>
        <end position="630"/>
    </location>
</feature>
<dbReference type="InterPro" id="IPR027417">
    <property type="entry name" value="P-loop_NTPase"/>
</dbReference>
<dbReference type="Pfam" id="PF13365">
    <property type="entry name" value="Trypsin_2"/>
    <property type="match status" value="1"/>
</dbReference>
<evidence type="ECO:0000313" key="4">
    <source>
        <dbReference type="EMBL" id="MDT0485418.1"/>
    </source>
</evidence>
<keyword evidence="2" id="KW-1133">Transmembrane helix</keyword>
<dbReference type="Proteomes" id="UP001183824">
    <property type="component" value="Unassembled WGS sequence"/>
</dbReference>
<dbReference type="InterPro" id="IPR043504">
    <property type="entry name" value="Peptidase_S1_PA_chymotrypsin"/>
</dbReference>
<feature type="domain" description="KAP NTPase" evidence="3">
    <location>
        <begin position="539"/>
        <end position="1025"/>
    </location>
</feature>
<dbReference type="PANTHER" id="PTHR22674">
    <property type="entry name" value="NTPASE, KAP FAMILY P-LOOP DOMAIN-CONTAINING 1"/>
    <property type="match status" value="1"/>
</dbReference>
<evidence type="ECO:0000259" key="3">
    <source>
        <dbReference type="Pfam" id="PF07693"/>
    </source>
</evidence>
<keyword evidence="2" id="KW-0812">Transmembrane</keyword>
<reference evidence="5" key="1">
    <citation type="submission" date="2023-07" db="EMBL/GenBank/DDBJ databases">
        <title>30 novel species of actinomycetes from the DSMZ collection.</title>
        <authorList>
            <person name="Nouioui I."/>
        </authorList>
    </citation>
    <scope>NUCLEOTIDE SEQUENCE [LARGE SCALE GENOMIC DNA]</scope>
    <source>
        <strain evidence="5">DSM 41640</strain>
    </source>
</reference>
<keyword evidence="5" id="KW-1185">Reference proteome</keyword>
<dbReference type="InterPro" id="IPR052754">
    <property type="entry name" value="NTPase_KAP_P-loop"/>
</dbReference>
<feature type="transmembrane region" description="Helical" evidence="2">
    <location>
        <begin position="699"/>
        <end position="717"/>
    </location>
</feature>
<dbReference type="EMBL" id="JAVREZ010000015">
    <property type="protein sequence ID" value="MDT0485418.1"/>
    <property type="molecule type" value="Genomic_DNA"/>
</dbReference>
<dbReference type="RefSeq" id="WP_311718192.1">
    <property type="nucleotide sequence ID" value="NZ_JAVREZ010000015.1"/>
</dbReference>
<dbReference type="Gene3D" id="2.40.10.10">
    <property type="entry name" value="Trypsin-like serine proteases"/>
    <property type="match status" value="1"/>
</dbReference>
<feature type="region of interest" description="Disordered" evidence="1">
    <location>
        <begin position="466"/>
        <end position="503"/>
    </location>
</feature>
<proteinExistence type="predicted"/>
<evidence type="ECO:0000313" key="5">
    <source>
        <dbReference type="Proteomes" id="UP001183824"/>
    </source>
</evidence>
<dbReference type="PANTHER" id="PTHR22674:SF6">
    <property type="entry name" value="NTPASE KAP FAMILY P-LOOP DOMAIN-CONTAINING PROTEIN 1"/>
    <property type="match status" value="1"/>
</dbReference>
<dbReference type="SUPFAM" id="SSF52540">
    <property type="entry name" value="P-loop containing nucleoside triphosphate hydrolases"/>
    <property type="match status" value="2"/>
</dbReference>
<feature type="region of interest" description="Disordered" evidence="1">
    <location>
        <begin position="523"/>
        <end position="550"/>
    </location>
</feature>